<dbReference type="PROSITE" id="PS51755">
    <property type="entry name" value="OMPR_PHOB"/>
    <property type="match status" value="1"/>
</dbReference>
<dbReference type="AlphaFoldDB" id="A0AAJ1LGP3"/>
<evidence type="ECO:0000256" key="4">
    <source>
        <dbReference type="ARBA" id="ARBA00023125"/>
    </source>
</evidence>
<dbReference type="InterPro" id="IPR001867">
    <property type="entry name" value="OmpR/PhoB-type_DNA-bd"/>
</dbReference>
<feature type="domain" description="Response regulatory" evidence="8">
    <location>
        <begin position="3"/>
        <end position="116"/>
    </location>
</feature>
<evidence type="ECO:0000313" key="10">
    <source>
        <dbReference type="EMBL" id="MCY9609244.1"/>
    </source>
</evidence>
<dbReference type="InterPro" id="IPR039420">
    <property type="entry name" value="WalR-like"/>
</dbReference>
<dbReference type="Proteomes" id="UP001209276">
    <property type="component" value="Unassembled WGS sequence"/>
</dbReference>
<evidence type="ECO:0000256" key="6">
    <source>
        <dbReference type="PROSITE-ProRule" id="PRU00169"/>
    </source>
</evidence>
<dbReference type="SMART" id="SM00448">
    <property type="entry name" value="REC"/>
    <property type="match status" value="1"/>
</dbReference>
<dbReference type="InterPro" id="IPR001789">
    <property type="entry name" value="Sig_transdc_resp-reg_receiver"/>
</dbReference>
<evidence type="ECO:0000313" key="11">
    <source>
        <dbReference type="EMBL" id="QDM43168.1"/>
    </source>
</evidence>
<dbReference type="InterPro" id="IPR036388">
    <property type="entry name" value="WH-like_DNA-bd_sf"/>
</dbReference>
<keyword evidence="5" id="KW-0804">Transcription</keyword>
<sequence length="236" mass="26992">MYRIMIVEDDDKIASILQSSLEKYDYKVTRATDFKALKEELLAVNPDLILLDIHLPAYDGFYWCRQFRMVTNAPIIFVSARTGEMDQVMAIENGGDDFITKPFHLDVLLAKVKGVLRRTYGEYASSSGGEELVVHGLSLHRSRNTLEWKGSRVDLTKNEALLLAVLMERAGYIVSRETLLETLWDDVDFVDDNTLTVNVTRVRKKLEEIGIHKAIETMRGQGYRLQASWKEDGDWA</sequence>
<organism evidence="11 12">
    <name type="scientific">Paenibacillus thiaminolyticus</name>
    <name type="common">Bacillus thiaminolyticus</name>
    <dbReference type="NCBI Taxonomy" id="49283"/>
    <lineage>
        <taxon>Bacteria</taxon>
        <taxon>Bacillati</taxon>
        <taxon>Bacillota</taxon>
        <taxon>Bacilli</taxon>
        <taxon>Bacillales</taxon>
        <taxon>Paenibacillaceae</taxon>
        <taxon>Paenibacillus</taxon>
    </lineage>
</organism>
<gene>
    <name evidence="11" type="ORF">FLT43_06360</name>
    <name evidence="10" type="ORF">M5W83_19030</name>
</gene>
<protein>
    <submittedName>
        <fullName evidence="11">Response regulator transcription factor</fullName>
    </submittedName>
</protein>
<dbReference type="SUPFAM" id="SSF46894">
    <property type="entry name" value="C-terminal effector domain of the bipartite response regulators"/>
    <property type="match status" value="1"/>
</dbReference>
<keyword evidence="1 6" id="KW-0597">Phosphoprotein</keyword>
<dbReference type="SMART" id="SM00862">
    <property type="entry name" value="Trans_reg_C"/>
    <property type="match status" value="1"/>
</dbReference>
<dbReference type="Pfam" id="PF00486">
    <property type="entry name" value="Trans_reg_C"/>
    <property type="match status" value="1"/>
</dbReference>
<dbReference type="GO" id="GO:0005829">
    <property type="term" value="C:cytosol"/>
    <property type="evidence" value="ECO:0007669"/>
    <property type="project" value="TreeGrafter"/>
</dbReference>
<evidence type="ECO:0000256" key="3">
    <source>
        <dbReference type="ARBA" id="ARBA00023015"/>
    </source>
</evidence>
<dbReference type="EMBL" id="JAMDMM010000037">
    <property type="protein sequence ID" value="MCY9609244.1"/>
    <property type="molecule type" value="Genomic_DNA"/>
</dbReference>
<dbReference type="Proteomes" id="UP000315377">
    <property type="component" value="Chromosome"/>
</dbReference>
<dbReference type="PANTHER" id="PTHR48111">
    <property type="entry name" value="REGULATOR OF RPOS"/>
    <property type="match status" value="1"/>
</dbReference>
<reference evidence="10 13" key="2">
    <citation type="submission" date="2022-05" db="EMBL/GenBank/DDBJ databases">
        <title>Genome Sequencing of Bee-Associated Microbes.</title>
        <authorList>
            <person name="Dunlap C."/>
        </authorList>
    </citation>
    <scope>NUCLEOTIDE SEQUENCE [LARGE SCALE GENOMIC DNA]</scope>
    <source>
        <strain evidence="10 13">NRRL B-14613</strain>
    </source>
</reference>
<dbReference type="PROSITE" id="PS50110">
    <property type="entry name" value="RESPONSE_REGULATORY"/>
    <property type="match status" value="1"/>
</dbReference>
<dbReference type="GO" id="GO:0000156">
    <property type="term" value="F:phosphorelay response regulator activity"/>
    <property type="evidence" value="ECO:0007669"/>
    <property type="project" value="TreeGrafter"/>
</dbReference>
<dbReference type="GO" id="GO:0006355">
    <property type="term" value="P:regulation of DNA-templated transcription"/>
    <property type="evidence" value="ECO:0007669"/>
    <property type="project" value="InterPro"/>
</dbReference>
<dbReference type="GO" id="GO:0000976">
    <property type="term" value="F:transcription cis-regulatory region binding"/>
    <property type="evidence" value="ECO:0007669"/>
    <property type="project" value="TreeGrafter"/>
</dbReference>
<keyword evidence="2" id="KW-0902">Two-component regulatory system</keyword>
<dbReference type="SUPFAM" id="SSF52172">
    <property type="entry name" value="CheY-like"/>
    <property type="match status" value="1"/>
</dbReference>
<dbReference type="GO" id="GO:0032993">
    <property type="term" value="C:protein-DNA complex"/>
    <property type="evidence" value="ECO:0007669"/>
    <property type="project" value="TreeGrafter"/>
</dbReference>
<keyword evidence="3" id="KW-0805">Transcription regulation</keyword>
<feature type="domain" description="OmpR/PhoB-type" evidence="9">
    <location>
        <begin position="129"/>
        <end position="227"/>
    </location>
</feature>
<evidence type="ECO:0000313" key="13">
    <source>
        <dbReference type="Proteomes" id="UP001209276"/>
    </source>
</evidence>
<evidence type="ECO:0000259" key="9">
    <source>
        <dbReference type="PROSITE" id="PS51755"/>
    </source>
</evidence>
<dbReference type="InterPro" id="IPR011006">
    <property type="entry name" value="CheY-like_superfamily"/>
</dbReference>
<dbReference type="Gene3D" id="6.10.250.690">
    <property type="match status" value="1"/>
</dbReference>
<dbReference type="CDD" id="cd00383">
    <property type="entry name" value="trans_reg_C"/>
    <property type="match status" value="1"/>
</dbReference>
<keyword evidence="13" id="KW-1185">Reference proteome</keyword>
<keyword evidence="4 7" id="KW-0238">DNA-binding</keyword>
<dbReference type="InterPro" id="IPR016032">
    <property type="entry name" value="Sig_transdc_resp-reg_C-effctor"/>
</dbReference>
<accession>A0AAJ1LGP3</accession>
<name>A0AAJ1LGP3_PANTH</name>
<evidence type="ECO:0000256" key="1">
    <source>
        <dbReference type="ARBA" id="ARBA00022553"/>
    </source>
</evidence>
<evidence type="ECO:0000259" key="8">
    <source>
        <dbReference type="PROSITE" id="PS50110"/>
    </source>
</evidence>
<evidence type="ECO:0000313" key="12">
    <source>
        <dbReference type="Proteomes" id="UP000315377"/>
    </source>
</evidence>
<dbReference type="Gene3D" id="3.40.50.2300">
    <property type="match status" value="1"/>
</dbReference>
<dbReference type="EMBL" id="CP041405">
    <property type="protein sequence ID" value="QDM43168.1"/>
    <property type="molecule type" value="Genomic_DNA"/>
</dbReference>
<dbReference type="PANTHER" id="PTHR48111:SF43">
    <property type="entry name" value="STAGE 0 SPORULATION PROTEIN A HOMOLOG"/>
    <property type="match status" value="1"/>
</dbReference>
<evidence type="ECO:0000256" key="2">
    <source>
        <dbReference type="ARBA" id="ARBA00023012"/>
    </source>
</evidence>
<dbReference type="CDD" id="cd18159">
    <property type="entry name" value="REC_OmpR_NsrR-like"/>
    <property type="match status" value="1"/>
</dbReference>
<evidence type="ECO:0000256" key="5">
    <source>
        <dbReference type="ARBA" id="ARBA00023163"/>
    </source>
</evidence>
<dbReference type="Pfam" id="PF00072">
    <property type="entry name" value="Response_reg"/>
    <property type="match status" value="1"/>
</dbReference>
<dbReference type="RefSeq" id="WP_087442502.1">
    <property type="nucleotide sequence ID" value="NZ_CABMNB010000025.1"/>
</dbReference>
<dbReference type="GeneID" id="76995599"/>
<feature type="modified residue" description="4-aspartylphosphate" evidence="6">
    <location>
        <position position="52"/>
    </location>
</feature>
<evidence type="ECO:0000256" key="7">
    <source>
        <dbReference type="PROSITE-ProRule" id="PRU01091"/>
    </source>
</evidence>
<dbReference type="Gene3D" id="1.10.10.10">
    <property type="entry name" value="Winged helix-like DNA-binding domain superfamily/Winged helix DNA-binding domain"/>
    <property type="match status" value="1"/>
</dbReference>
<proteinExistence type="predicted"/>
<reference evidence="11 12" key="1">
    <citation type="submission" date="2019-07" db="EMBL/GenBank/DDBJ databases">
        <title>Paenibacillus thiaminolyticus NRRL B-4156.</title>
        <authorList>
            <person name="Hehnly C."/>
            <person name="Zhang L."/>
        </authorList>
    </citation>
    <scope>NUCLEOTIDE SEQUENCE [LARGE SCALE GENOMIC DNA]</scope>
    <source>
        <strain evidence="11 12">NRRL B-4156</strain>
    </source>
</reference>
<feature type="DNA-binding region" description="OmpR/PhoB-type" evidence="7">
    <location>
        <begin position="129"/>
        <end position="227"/>
    </location>
</feature>